<protein>
    <submittedName>
        <fullName evidence="2">Uncharacterized protein</fullName>
    </submittedName>
</protein>
<feature type="compositionally biased region" description="Polar residues" evidence="1">
    <location>
        <begin position="43"/>
        <end position="55"/>
    </location>
</feature>
<dbReference type="Proteomes" id="UP001465976">
    <property type="component" value="Unassembled WGS sequence"/>
</dbReference>
<evidence type="ECO:0000313" key="2">
    <source>
        <dbReference type="EMBL" id="KAL0563773.1"/>
    </source>
</evidence>
<dbReference type="EMBL" id="JBAHYK010003216">
    <property type="protein sequence ID" value="KAL0563773.1"/>
    <property type="molecule type" value="Genomic_DNA"/>
</dbReference>
<accession>A0ABR3ELL2</accession>
<evidence type="ECO:0000256" key="1">
    <source>
        <dbReference type="SAM" id="MobiDB-lite"/>
    </source>
</evidence>
<feature type="compositionally biased region" description="Pro residues" evidence="1">
    <location>
        <begin position="64"/>
        <end position="87"/>
    </location>
</feature>
<keyword evidence="3" id="KW-1185">Reference proteome</keyword>
<feature type="region of interest" description="Disordered" evidence="1">
    <location>
        <begin position="1"/>
        <end position="97"/>
    </location>
</feature>
<organism evidence="2 3">
    <name type="scientific">Marasmius crinis-equi</name>
    <dbReference type="NCBI Taxonomy" id="585013"/>
    <lineage>
        <taxon>Eukaryota</taxon>
        <taxon>Fungi</taxon>
        <taxon>Dikarya</taxon>
        <taxon>Basidiomycota</taxon>
        <taxon>Agaricomycotina</taxon>
        <taxon>Agaricomycetes</taxon>
        <taxon>Agaricomycetidae</taxon>
        <taxon>Agaricales</taxon>
        <taxon>Marasmiineae</taxon>
        <taxon>Marasmiaceae</taxon>
        <taxon>Marasmius</taxon>
    </lineage>
</organism>
<name>A0ABR3ELL2_9AGAR</name>
<feature type="non-terminal residue" evidence="2">
    <location>
        <position position="109"/>
    </location>
</feature>
<feature type="compositionally biased region" description="Polar residues" evidence="1">
    <location>
        <begin position="24"/>
        <end position="34"/>
    </location>
</feature>
<reference evidence="2 3" key="1">
    <citation type="submission" date="2024-02" db="EMBL/GenBank/DDBJ databases">
        <title>A draft genome for the cacao thread blight pathogen Marasmius crinis-equi.</title>
        <authorList>
            <person name="Cohen S.P."/>
            <person name="Baruah I.K."/>
            <person name="Amoako-Attah I."/>
            <person name="Bukari Y."/>
            <person name="Meinhardt L.W."/>
            <person name="Bailey B.A."/>
        </authorList>
    </citation>
    <scope>NUCLEOTIDE SEQUENCE [LARGE SCALE GENOMIC DNA]</scope>
    <source>
        <strain evidence="2 3">GH-76</strain>
    </source>
</reference>
<comment type="caution">
    <text evidence="2">The sequence shown here is derived from an EMBL/GenBank/DDBJ whole genome shotgun (WGS) entry which is preliminary data.</text>
</comment>
<sequence>MSMNRFRQWGETLFSSSDRRSRNRTPGSANSVLISPQPYRVYSPNSSILSQQQYTGHRPSTTSSPPPASTSKIPPPAPTSCTPPPPASTSNVLPPVPKWFYLDPKGVVH</sequence>
<evidence type="ECO:0000313" key="3">
    <source>
        <dbReference type="Proteomes" id="UP001465976"/>
    </source>
</evidence>
<gene>
    <name evidence="2" type="ORF">V5O48_018291</name>
</gene>
<proteinExistence type="predicted"/>